<gene>
    <name evidence="3" type="ORF">OsI_25773</name>
</gene>
<dbReference type="InterPro" id="IPR001810">
    <property type="entry name" value="F-box_dom"/>
</dbReference>
<name>B8B5H1_ORYSI</name>
<keyword evidence="4" id="KW-1185">Reference proteome</keyword>
<dbReference type="PANTHER" id="PTHR34708">
    <property type="entry name" value="OS07G0440000 PROTEIN"/>
    <property type="match status" value="1"/>
</dbReference>
<dbReference type="OMA" id="VKDYASC"/>
<dbReference type="Pfam" id="PF03478">
    <property type="entry name" value="Beta-prop_KIB1-4"/>
    <property type="match status" value="1"/>
</dbReference>
<dbReference type="Proteomes" id="UP000007015">
    <property type="component" value="Chromosome 7"/>
</dbReference>
<feature type="domain" description="KIB1-4 beta-propeller" evidence="2">
    <location>
        <begin position="93"/>
        <end position="382"/>
    </location>
</feature>
<evidence type="ECO:0000313" key="4">
    <source>
        <dbReference type="Proteomes" id="UP000007015"/>
    </source>
</evidence>
<evidence type="ECO:0000259" key="2">
    <source>
        <dbReference type="Pfam" id="PF03478"/>
    </source>
</evidence>
<dbReference type="STRING" id="39946.B8B5H1"/>
<sequence>MDELDDMATTTTFRRWSDDLTPDLVSRVADCCPVKDYASCRAVCGAWRSALPSLASRPLAPVAAAAAADVAVSLGVCSKNARRWSRLVGLHQPSGLDAETCRCVGGTRDGWLALVGTAAGKPTSGAVLLFNPLTGAEIPLHASLYDPECERAPKVVFSPSPTARDFAAVSMCRPNRLAVQRATEGYSSSLVVDTEALMDGAALADIAYSEEGKAKVVYCLTTHGAVHVLHLDRRRRRRGRLRAVEVEPLVAGAGAGAAAFSTPYDTIARHTDAKSVVLCGGALYQVWRRPGGAGSAVAPAGMLDQRPLRVSESEVFVLRYDPGARGPRWVEAKDLGGHAVFLGANDAAVRVVVDSSELVGDCLYYWDNTAAPEGGYEAFVFNVASRGSARRLPVAGGVSSPLWYFLPAREKTNLKKPVQYDDSLPVQYDDEPDIGA</sequence>
<proteinExistence type="predicted"/>
<dbReference type="HOGENOM" id="CLU_041219_1_0_1"/>
<dbReference type="AlphaFoldDB" id="B8B5H1"/>
<organism evidence="3 4">
    <name type="scientific">Oryza sativa subsp. indica</name>
    <name type="common">Rice</name>
    <dbReference type="NCBI Taxonomy" id="39946"/>
    <lineage>
        <taxon>Eukaryota</taxon>
        <taxon>Viridiplantae</taxon>
        <taxon>Streptophyta</taxon>
        <taxon>Embryophyta</taxon>
        <taxon>Tracheophyta</taxon>
        <taxon>Spermatophyta</taxon>
        <taxon>Magnoliopsida</taxon>
        <taxon>Liliopsida</taxon>
        <taxon>Poales</taxon>
        <taxon>Poaceae</taxon>
        <taxon>BOP clade</taxon>
        <taxon>Oryzoideae</taxon>
        <taxon>Oryzeae</taxon>
        <taxon>Oryzinae</taxon>
        <taxon>Oryza</taxon>
        <taxon>Oryza sativa</taxon>
    </lineage>
</organism>
<dbReference type="Gramene" id="BGIOSGA025577-TA">
    <property type="protein sequence ID" value="BGIOSGA025577-PA"/>
    <property type="gene ID" value="BGIOSGA025577"/>
</dbReference>
<dbReference type="PANTHER" id="PTHR34708:SF5">
    <property type="entry name" value="DUF295 DOMAIN-CONTAINING PROTEIN"/>
    <property type="match status" value="1"/>
</dbReference>
<accession>B8B5H1</accession>
<dbReference type="InterPro" id="IPR005174">
    <property type="entry name" value="KIB1-4_b-propeller"/>
</dbReference>
<evidence type="ECO:0000259" key="1">
    <source>
        <dbReference type="Pfam" id="PF00646"/>
    </source>
</evidence>
<feature type="domain" description="F-box" evidence="1">
    <location>
        <begin position="19"/>
        <end position="52"/>
    </location>
</feature>
<evidence type="ECO:0000313" key="3">
    <source>
        <dbReference type="EMBL" id="EEC81923.1"/>
    </source>
</evidence>
<protein>
    <submittedName>
        <fullName evidence="3">Uncharacterized protein</fullName>
    </submittedName>
</protein>
<dbReference type="Pfam" id="PF00646">
    <property type="entry name" value="F-box"/>
    <property type="match status" value="1"/>
</dbReference>
<dbReference type="EMBL" id="CM000132">
    <property type="protein sequence ID" value="EEC81923.1"/>
    <property type="molecule type" value="Genomic_DNA"/>
</dbReference>
<reference evidence="3 4" key="1">
    <citation type="journal article" date="2005" name="PLoS Biol.">
        <title>The genomes of Oryza sativa: a history of duplications.</title>
        <authorList>
            <person name="Yu J."/>
            <person name="Wang J."/>
            <person name="Lin W."/>
            <person name="Li S."/>
            <person name="Li H."/>
            <person name="Zhou J."/>
            <person name="Ni P."/>
            <person name="Dong W."/>
            <person name="Hu S."/>
            <person name="Zeng C."/>
            <person name="Zhang J."/>
            <person name="Zhang Y."/>
            <person name="Li R."/>
            <person name="Xu Z."/>
            <person name="Li S."/>
            <person name="Li X."/>
            <person name="Zheng H."/>
            <person name="Cong L."/>
            <person name="Lin L."/>
            <person name="Yin J."/>
            <person name="Geng J."/>
            <person name="Li G."/>
            <person name="Shi J."/>
            <person name="Liu J."/>
            <person name="Lv H."/>
            <person name="Li J."/>
            <person name="Wang J."/>
            <person name="Deng Y."/>
            <person name="Ran L."/>
            <person name="Shi X."/>
            <person name="Wang X."/>
            <person name="Wu Q."/>
            <person name="Li C."/>
            <person name="Ren X."/>
            <person name="Wang J."/>
            <person name="Wang X."/>
            <person name="Li D."/>
            <person name="Liu D."/>
            <person name="Zhang X."/>
            <person name="Ji Z."/>
            <person name="Zhao W."/>
            <person name="Sun Y."/>
            <person name="Zhang Z."/>
            <person name="Bao J."/>
            <person name="Han Y."/>
            <person name="Dong L."/>
            <person name="Ji J."/>
            <person name="Chen P."/>
            <person name="Wu S."/>
            <person name="Liu J."/>
            <person name="Xiao Y."/>
            <person name="Bu D."/>
            <person name="Tan J."/>
            <person name="Yang L."/>
            <person name="Ye C."/>
            <person name="Zhang J."/>
            <person name="Xu J."/>
            <person name="Zhou Y."/>
            <person name="Yu Y."/>
            <person name="Zhang B."/>
            <person name="Zhuang S."/>
            <person name="Wei H."/>
            <person name="Liu B."/>
            <person name="Lei M."/>
            <person name="Yu H."/>
            <person name="Li Y."/>
            <person name="Xu H."/>
            <person name="Wei S."/>
            <person name="He X."/>
            <person name="Fang L."/>
            <person name="Zhang Z."/>
            <person name="Zhang Y."/>
            <person name="Huang X."/>
            <person name="Su Z."/>
            <person name="Tong W."/>
            <person name="Li J."/>
            <person name="Tong Z."/>
            <person name="Li S."/>
            <person name="Ye J."/>
            <person name="Wang L."/>
            <person name="Fang L."/>
            <person name="Lei T."/>
            <person name="Chen C."/>
            <person name="Chen H."/>
            <person name="Xu Z."/>
            <person name="Li H."/>
            <person name="Huang H."/>
            <person name="Zhang F."/>
            <person name="Xu H."/>
            <person name="Li N."/>
            <person name="Zhao C."/>
            <person name="Li S."/>
            <person name="Dong L."/>
            <person name="Huang Y."/>
            <person name="Li L."/>
            <person name="Xi Y."/>
            <person name="Qi Q."/>
            <person name="Li W."/>
            <person name="Zhang B."/>
            <person name="Hu W."/>
            <person name="Zhang Y."/>
            <person name="Tian X."/>
            <person name="Jiao Y."/>
            <person name="Liang X."/>
            <person name="Jin J."/>
            <person name="Gao L."/>
            <person name="Zheng W."/>
            <person name="Hao B."/>
            <person name="Liu S."/>
            <person name="Wang W."/>
            <person name="Yuan L."/>
            <person name="Cao M."/>
            <person name="McDermott J."/>
            <person name="Samudrala R."/>
            <person name="Wang J."/>
            <person name="Wong G.K."/>
            <person name="Yang H."/>
        </authorList>
    </citation>
    <scope>NUCLEOTIDE SEQUENCE [LARGE SCALE GENOMIC DNA]</scope>
    <source>
        <strain evidence="4">cv. 93-11</strain>
    </source>
</reference>